<dbReference type="Pfam" id="PF00308">
    <property type="entry name" value="Bac_DnaA"/>
    <property type="match status" value="1"/>
</dbReference>
<dbReference type="NCBIfam" id="NF005378">
    <property type="entry name" value="PRK06921.1"/>
    <property type="match status" value="1"/>
</dbReference>
<dbReference type="InterPro" id="IPR027417">
    <property type="entry name" value="P-loop_NTPase"/>
</dbReference>
<dbReference type="PANTHER" id="PTHR30050">
    <property type="entry name" value="CHROMOSOMAL REPLICATION INITIATOR PROTEIN DNAA"/>
    <property type="match status" value="1"/>
</dbReference>
<feature type="domain" description="Chromosomal replication initiator protein DnaA ATPAse" evidence="1">
    <location>
        <begin position="53"/>
        <end position="200"/>
    </location>
</feature>
<evidence type="ECO:0000313" key="2">
    <source>
        <dbReference type="EMBL" id="RUS55788.1"/>
    </source>
</evidence>
<accession>A0A433RUF0</accession>
<reference evidence="2 3" key="1">
    <citation type="submission" date="2014-11" db="EMBL/GenBank/DDBJ databases">
        <title>Genome sequence and analysis of novel Kurthia sp.</title>
        <authorList>
            <person name="Lawson J.N."/>
            <person name="Gonzalez J.E."/>
            <person name="Rinauldi L."/>
            <person name="Xuan Z."/>
            <person name="Firman A."/>
            <person name="Shaddox L."/>
            <person name="Trudeau A."/>
            <person name="Shah S."/>
            <person name="Reiman D."/>
        </authorList>
    </citation>
    <scope>NUCLEOTIDE SEQUENCE [LARGE SCALE GENOMIC DNA]</scope>
    <source>
        <strain evidence="2 3">3B1D</strain>
    </source>
</reference>
<dbReference type="InterPro" id="IPR013317">
    <property type="entry name" value="DnaA_dom"/>
</dbReference>
<dbReference type="SUPFAM" id="SSF52540">
    <property type="entry name" value="P-loop containing nucleoside triphosphate hydrolases"/>
    <property type="match status" value="1"/>
</dbReference>
<protein>
    <recommendedName>
        <fullName evidence="1">Chromosomal replication initiator protein DnaA ATPAse domain-containing protein</fullName>
    </recommendedName>
</protein>
<name>A0A433RUF0_9BACL</name>
<dbReference type="Gene3D" id="3.40.50.300">
    <property type="entry name" value="P-loop containing nucleotide triphosphate hydrolases"/>
    <property type="match status" value="1"/>
</dbReference>
<evidence type="ECO:0000259" key="1">
    <source>
        <dbReference type="Pfam" id="PF00308"/>
    </source>
</evidence>
<keyword evidence="3" id="KW-1185">Reference proteome</keyword>
<dbReference type="EMBL" id="JTFC01000031">
    <property type="protein sequence ID" value="RUS55788.1"/>
    <property type="molecule type" value="Genomic_DNA"/>
</dbReference>
<comment type="caution">
    <text evidence="2">The sequence shown here is derived from an EMBL/GenBank/DDBJ whole genome shotgun (WGS) entry which is preliminary data.</text>
</comment>
<organism evidence="2 3">
    <name type="scientific">Candidatus Kurthia intestinigallinarum</name>
    <dbReference type="NCBI Taxonomy" id="1562256"/>
    <lineage>
        <taxon>Bacteria</taxon>
        <taxon>Bacillati</taxon>
        <taxon>Bacillota</taxon>
        <taxon>Bacilli</taxon>
        <taxon>Bacillales</taxon>
        <taxon>Caryophanaceae</taxon>
        <taxon>Kurthia</taxon>
    </lineage>
</organism>
<sequence>MKNEIWVTCSCQQQKQIERLIANSQITSEFQKKGFKNFDIEGHAPIISKMRNEALKYYNNFAEIRNEMENSIALVGQVGSGKTHLLSAIANGLLQQNISVMYFPFAEVMEKMRENEFALKDKIVHQAQQADVWFLDDLFKPVTKMVNGKTTKVPRASEWAQERMYEIINYRYLNKKPILLSCELDFETLLQINDAIGSRLFEMCSSYLVTIAEDPFLNHRLRKVYHA</sequence>
<dbReference type="GO" id="GO:0006260">
    <property type="term" value="P:DNA replication"/>
    <property type="evidence" value="ECO:0007669"/>
    <property type="project" value="TreeGrafter"/>
</dbReference>
<dbReference type="Proteomes" id="UP000288623">
    <property type="component" value="Unassembled WGS sequence"/>
</dbReference>
<proteinExistence type="predicted"/>
<evidence type="ECO:0000313" key="3">
    <source>
        <dbReference type="Proteomes" id="UP000288623"/>
    </source>
</evidence>
<gene>
    <name evidence="2" type="ORF">QI30_09000</name>
</gene>
<dbReference type="PANTHER" id="PTHR30050:SF10">
    <property type="entry name" value="PHAGE-LIKE ELEMENT PBSX PROTEIN XKDC"/>
    <property type="match status" value="1"/>
</dbReference>
<dbReference type="CDD" id="cd00009">
    <property type="entry name" value="AAA"/>
    <property type="match status" value="1"/>
</dbReference>
<dbReference type="AlphaFoldDB" id="A0A433RUF0"/>